<proteinExistence type="predicted"/>
<gene>
    <name evidence="1" type="ORF">Ami103574_02510</name>
</gene>
<protein>
    <submittedName>
        <fullName evidence="1">Uncharacterized protein</fullName>
    </submittedName>
</protein>
<accession>A0A858BSD0</accession>
<evidence type="ECO:0000313" key="1">
    <source>
        <dbReference type="EMBL" id="QIB68252.1"/>
    </source>
</evidence>
<dbReference type="Proteomes" id="UP000466848">
    <property type="component" value="Chromosome"/>
</dbReference>
<name>A0A858BSD0_9FIRM</name>
<reference evidence="1 2" key="1">
    <citation type="submission" date="2020-02" db="EMBL/GenBank/DDBJ databases">
        <authorList>
            <person name="Kim Y.B."/>
            <person name="Roh S.W."/>
        </authorList>
    </citation>
    <scope>NUCLEOTIDE SEQUENCE [LARGE SCALE GENOMIC DNA]</scope>
    <source>
        <strain evidence="1 2">DSM 103574</strain>
    </source>
</reference>
<sequence length="75" mass="8312">MIDKIIERLEAELILTVENEYDDGRNGGICETITIVKEAAAEGGCKHCEGNVRTGCICYCPMCGKKLAEPYKERD</sequence>
<dbReference type="EMBL" id="CP048649">
    <property type="protein sequence ID" value="QIB68252.1"/>
    <property type="molecule type" value="Genomic_DNA"/>
</dbReference>
<keyword evidence="2" id="KW-1185">Reference proteome</keyword>
<organism evidence="1 2">
    <name type="scientific">Aminipila butyrica</name>
    <dbReference type="NCBI Taxonomy" id="433296"/>
    <lineage>
        <taxon>Bacteria</taxon>
        <taxon>Bacillati</taxon>
        <taxon>Bacillota</taxon>
        <taxon>Clostridia</taxon>
        <taxon>Peptostreptococcales</taxon>
        <taxon>Anaerovoracaceae</taxon>
        <taxon>Aminipila</taxon>
    </lineage>
</organism>
<dbReference type="RefSeq" id="WP_163065172.1">
    <property type="nucleotide sequence ID" value="NZ_CP048649.1"/>
</dbReference>
<dbReference type="AlphaFoldDB" id="A0A858BSD0"/>
<dbReference type="KEGG" id="abut:Ami103574_02510"/>
<evidence type="ECO:0000313" key="2">
    <source>
        <dbReference type="Proteomes" id="UP000466848"/>
    </source>
</evidence>